<dbReference type="Gene3D" id="3.30.200.20">
    <property type="entry name" value="Phosphorylase Kinase, domain 1"/>
    <property type="match status" value="1"/>
</dbReference>
<dbReference type="OMA" id="TSMEYVE"/>
<evidence type="ECO:0000256" key="1">
    <source>
        <dbReference type="SAM" id="Coils"/>
    </source>
</evidence>
<protein>
    <submittedName>
        <fullName evidence="4">Uncharacterized protein</fullName>
    </submittedName>
</protein>
<evidence type="ECO:0000259" key="3">
    <source>
        <dbReference type="Pfam" id="PF22215"/>
    </source>
</evidence>
<dbReference type="STRING" id="75743.A0A401PYK4"/>
<dbReference type="AlphaFoldDB" id="A0A401PYK4"/>
<feature type="non-terminal residue" evidence="4">
    <location>
        <position position="1"/>
    </location>
</feature>
<dbReference type="InterPro" id="IPR011009">
    <property type="entry name" value="Kinase-like_dom_sf"/>
</dbReference>
<dbReference type="Proteomes" id="UP000288216">
    <property type="component" value="Unassembled WGS sequence"/>
</dbReference>
<dbReference type="Pfam" id="PF22215">
    <property type="entry name" value="MLKL_N"/>
    <property type="match status" value="1"/>
</dbReference>
<organism evidence="4 5">
    <name type="scientific">Scyliorhinus torazame</name>
    <name type="common">Cloudy catshark</name>
    <name type="synonym">Catulus torazame</name>
    <dbReference type="NCBI Taxonomy" id="75743"/>
    <lineage>
        <taxon>Eukaryota</taxon>
        <taxon>Metazoa</taxon>
        <taxon>Chordata</taxon>
        <taxon>Craniata</taxon>
        <taxon>Vertebrata</taxon>
        <taxon>Chondrichthyes</taxon>
        <taxon>Elasmobranchii</taxon>
        <taxon>Galeomorphii</taxon>
        <taxon>Galeoidea</taxon>
        <taxon>Carcharhiniformes</taxon>
        <taxon>Scyliorhinidae</taxon>
        <taxon>Scyliorhinus</taxon>
    </lineage>
</organism>
<sequence>LVEDTSMEYVEKIFNVAKDIYSLCNEVKVNHKRCRRLKARIECLLKPVETIKNEELTVAKALKEMLGILENAKDFIESFTNKCRFAKVFKAYEIKEDFSHLNERLNDVALALGLALQTELASIFKGETRKREDKQDIEEDERDLDRVAKILEEALHSMEERIQQAVNDGMEEIKMDLKDIKRIIESYNEKPSVHPVQDIVELKSEDIEMQNKPFLETDNFKYYKGTLHKFPVAIKRFLNVGFSNVEEIRKIFRKEAETMKHFESPNIVRIYGICIDEKGKLLLGMKLMEEQKLKSCN</sequence>
<dbReference type="OrthoDB" id="4062651at2759"/>
<dbReference type="GO" id="GO:0007166">
    <property type="term" value="P:cell surface receptor signaling pathway"/>
    <property type="evidence" value="ECO:0007669"/>
    <property type="project" value="InterPro"/>
</dbReference>
<dbReference type="GO" id="GO:0004672">
    <property type="term" value="F:protein kinase activity"/>
    <property type="evidence" value="ECO:0007669"/>
    <property type="project" value="InterPro"/>
</dbReference>
<dbReference type="Gene3D" id="1.20.930.20">
    <property type="entry name" value="Adaptor protein Cbl, N-terminal domain"/>
    <property type="match status" value="1"/>
</dbReference>
<dbReference type="SUPFAM" id="SSF56112">
    <property type="entry name" value="Protein kinase-like (PK-like)"/>
    <property type="match status" value="1"/>
</dbReference>
<evidence type="ECO:0000313" key="5">
    <source>
        <dbReference type="Proteomes" id="UP000288216"/>
    </source>
</evidence>
<dbReference type="InterPro" id="IPR059179">
    <property type="entry name" value="MLKL-like_MCAfunc"/>
</dbReference>
<accession>A0A401PYK4</accession>
<dbReference type="CDD" id="cd21037">
    <property type="entry name" value="MLKL_NTD"/>
    <property type="match status" value="1"/>
</dbReference>
<comment type="caution">
    <text evidence="4">The sequence shown here is derived from an EMBL/GenBank/DDBJ whole genome shotgun (WGS) entry which is preliminary data.</text>
</comment>
<feature type="domain" description="Mixed lineage kinase" evidence="3">
    <location>
        <begin position="10"/>
        <end position="141"/>
    </location>
</feature>
<evidence type="ECO:0000259" key="2">
    <source>
        <dbReference type="Pfam" id="PF07714"/>
    </source>
</evidence>
<name>A0A401PYK4_SCYTO</name>
<dbReference type="Pfam" id="PF07714">
    <property type="entry name" value="PK_Tyr_Ser-Thr"/>
    <property type="match status" value="1"/>
</dbReference>
<dbReference type="InterPro" id="IPR054000">
    <property type="entry name" value="MLKL_N"/>
</dbReference>
<keyword evidence="1" id="KW-0175">Coiled coil</keyword>
<dbReference type="InterPro" id="IPR036537">
    <property type="entry name" value="Adaptor_Cbl_N_dom_sf"/>
</dbReference>
<dbReference type="EMBL" id="BFAA01015698">
    <property type="protein sequence ID" value="GCB78202.1"/>
    <property type="molecule type" value="Genomic_DNA"/>
</dbReference>
<keyword evidence="5" id="KW-1185">Reference proteome</keyword>
<gene>
    <name evidence="4" type="ORF">scyTo_0020077</name>
</gene>
<evidence type="ECO:0000313" key="4">
    <source>
        <dbReference type="EMBL" id="GCB78202.1"/>
    </source>
</evidence>
<proteinExistence type="predicted"/>
<feature type="coiled-coil region" evidence="1">
    <location>
        <begin position="134"/>
        <end position="190"/>
    </location>
</feature>
<dbReference type="InterPro" id="IPR001245">
    <property type="entry name" value="Ser-Thr/Tyr_kinase_cat_dom"/>
</dbReference>
<feature type="domain" description="Serine-threonine/tyrosine-protein kinase catalytic" evidence="2">
    <location>
        <begin position="225"/>
        <end position="295"/>
    </location>
</feature>
<reference evidence="4 5" key="1">
    <citation type="journal article" date="2018" name="Nat. Ecol. Evol.">
        <title>Shark genomes provide insights into elasmobranch evolution and the origin of vertebrates.</title>
        <authorList>
            <person name="Hara Y"/>
            <person name="Yamaguchi K"/>
            <person name="Onimaru K"/>
            <person name="Kadota M"/>
            <person name="Koyanagi M"/>
            <person name="Keeley SD"/>
            <person name="Tatsumi K"/>
            <person name="Tanaka K"/>
            <person name="Motone F"/>
            <person name="Kageyama Y"/>
            <person name="Nozu R"/>
            <person name="Adachi N"/>
            <person name="Nishimura O"/>
            <person name="Nakagawa R"/>
            <person name="Tanegashima C"/>
            <person name="Kiyatake I"/>
            <person name="Matsumoto R"/>
            <person name="Murakumo K"/>
            <person name="Nishida K"/>
            <person name="Terakita A"/>
            <person name="Kuratani S"/>
            <person name="Sato K"/>
            <person name="Hyodo S Kuraku.S."/>
        </authorList>
    </citation>
    <scope>NUCLEOTIDE SEQUENCE [LARGE SCALE GENOMIC DNA]</scope>
</reference>